<dbReference type="PANTHER" id="PTHR37550:SF3">
    <property type="entry name" value="ANTITOXIN VAPB1"/>
    <property type="match status" value="1"/>
</dbReference>
<dbReference type="EMBL" id="JACEZU010000005">
    <property type="protein sequence ID" value="MBA5687620.1"/>
    <property type="molecule type" value="Genomic_DNA"/>
</dbReference>
<keyword evidence="2" id="KW-1185">Reference proteome</keyword>
<dbReference type="PANTHER" id="PTHR37550">
    <property type="entry name" value="ANTITOXIN VAPB1"/>
    <property type="match status" value="1"/>
</dbReference>
<dbReference type="InterPro" id="IPR047976">
    <property type="entry name" value="Anti_VapB2-like"/>
</dbReference>
<dbReference type="SUPFAM" id="SSF89447">
    <property type="entry name" value="AbrB/MazE/MraZ-like"/>
    <property type="match status" value="1"/>
</dbReference>
<protein>
    <submittedName>
        <fullName evidence="1">AbrB family transcriptional regulator</fullName>
    </submittedName>
</protein>
<dbReference type="Gene3D" id="2.10.260.10">
    <property type="match status" value="1"/>
</dbReference>
<organism evidence="1 2">
    <name type="scientific">Rugamonas apoptosis</name>
    <dbReference type="NCBI Taxonomy" id="2758570"/>
    <lineage>
        <taxon>Bacteria</taxon>
        <taxon>Pseudomonadati</taxon>
        <taxon>Pseudomonadota</taxon>
        <taxon>Betaproteobacteria</taxon>
        <taxon>Burkholderiales</taxon>
        <taxon>Oxalobacteraceae</taxon>
        <taxon>Telluria group</taxon>
        <taxon>Rugamonas</taxon>
    </lineage>
</organism>
<name>A0A7W2F9M1_9BURK</name>
<sequence length="80" mass="9350">MRHVAKLFMNGRSQAVRLPSNFRFDCTEVYIRKDPTTGDVILSKRPGSWDEFFKLVKAADVPADFMDDRDRTPPQERDLF</sequence>
<dbReference type="RefSeq" id="WP_182153480.1">
    <property type="nucleotide sequence ID" value="NZ_JACEZU010000005.1"/>
</dbReference>
<reference evidence="1 2" key="1">
    <citation type="submission" date="2020-07" db="EMBL/GenBank/DDBJ databases">
        <title>Novel species isolated from subtropical streams in China.</title>
        <authorList>
            <person name="Lu H."/>
        </authorList>
    </citation>
    <scope>NUCLEOTIDE SEQUENCE [LARGE SCALE GENOMIC DNA]</scope>
    <source>
        <strain evidence="1 2">LX47W</strain>
    </source>
</reference>
<dbReference type="InterPro" id="IPR037914">
    <property type="entry name" value="SpoVT-AbrB_sf"/>
</dbReference>
<evidence type="ECO:0000313" key="1">
    <source>
        <dbReference type="EMBL" id="MBA5687620.1"/>
    </source>
</evidence>
<dbReference type="Proteomes" id="UP000573499">
    <property type="component" value="Unassembled WGS sequence"/>
</dbReference>
<dbReference type="NCBIfam" id="NF040493">
    <property type="entry name" value="TA_anti_VapB"/>
    <property type="match status" value="1"/>
</dbReference>
<dbReference type="AlphaFoldDB" id="A0A7W2F9M1"/>
<dbReference type="InterPro" id="IPR051734">
    <property type="entry name" value="VapB_TA_antitoxins"/>
</dbReference>
<gene>
    <name evidence="1" type="ORF">H3H39_11230</name>
</gene>
<accession>A0A7W2F9M1</accession>
<evidence type="ECO:0000313" key="2">
    <source>
        <dbReference type="Proteomes" id="UP000573499"/>
    </source>
</evidence>
<proteinExistence type="predicted"/>
<comment type="caution">
    <text evidence="1">The sequence shown here is derived from an EMBL/GenBank/DDBJ whole genome shotgun (WGS) entry which is preliminary data.</text>
</comment>